<sequence>MISATSTTFVPLVDDRRFRTSLLSFVGAHLRAMDFGASLQKEKVTTSESYLPMIFVSSFHIHPQLVESSFLWRIPDFHNNEAN</sequence>
<dbReference type="Proteomes" id="UP000583929">
    <property type="component" value="Unassembled WGS sequence"/>
</dbReference>
<reference evidence="1 2" key="1">
    <citation type="journal article" date="2020" name="bioRxiv">
        <title>Sequence and annotation of 42 cannabis genomes reveals extensive copy number variation in cannabinoid synthesis and pathogen resistance genes.</title>
        <authorList>
            <person name="Mckernan K.J."/>
            <person name="Helbert Y."/>
            <person name="Kane L.T."/>
            <person name="Ebling H."/>
            <person name="Zhang L."/>
            <person name="Liu B."/>
            <person name="Eaton Z."/>
            <person name="Mclaughlin S."/>
            <person name="Kingan S."/>
            <person name="Baybayan P."/>
            <person name="Concepcion G."/>
            <person name="Jordan M."/>
            <person name="Riva A."/>
            <person name="Barbazuk W."/>
            <person name="Harkins T."/>
        </authorList>
    </citation>
    <scope>NUCLEOTIDE SEQUENCE [LARGE SCALE GENOMIC DNA]</scope>
    <source>
        <strain evidence="2">cv. Jamaican Lion 4</strain>
        <tissue evidence="1">Leaf</tissue>
    </source>
</reference>
<protein>
    <submittedName>
        <fullName evidence="1">Uncharacterized protein</fullName>
    </submittedName>
</protein>
<accession>A0A7J6GH05</accession>
<comment type="caution">
    <text evidence="1">The sequence shown here is derived from an EMBL/GenBank/DDBJ whole genome shotgun (WGS) entry which is preliminary data.</text>
</comment>
<gene>
    <name evidence="1" type="ORF">G4B88_030266</name>
</gene>
<keyword evidence="2" id="KW-1185">Reference proteome</keyword>
<evidence type="ECO:0000313" key="1">
    <source>
        <dbReference type="EMBL" id="KAF4381359.1"/>
    </source>
</evidence>
<proteinExistence type="predicted"/>
<dbReference type="AlphaFoldDB" id="A0A7J6GH05"/>
<organism evidence="1 2">
    <name type="scientific">Cannabis sativa</name>
    <name type="common">Hemp</name>
    <name type="synonym">Marijuana</name>
    <dbReference type="NCBI Taxonomy" id="3483"/>
    <lineage>
        <taxon>Eukaryota</taxon>
        <taxon>Viridiplantae</taxon>
        <taxon>Streptophyta</taxon>
        <taxon>Embryophyta</taxon>
        <taxon>Tracheophyta</taxon>
        <taxon>Spermatophyta</taxon>
        <taxon>Magnoliopsida</taxon>
        <taxon>eudicotyledons</taxon>
        <taxon>Gunneridae</taxon>
        <taxon>Pentapetalae</taxon>
        <taxon>rosids</taxon>
        <taxon>fabids</taxon>
        <taxon>Rosales</taxon>
        <taxon>Cannabaceae</taxon>
        <taxon>Cannabis</taxon>
    </lineage>
</organism>
<evidence type="ECO:0000313" key="2">
    <source>
        <dbReference type="Proteomes" id="UP000583929"/>
    </source>
</evidence>
<dbReference type="EMBL" id="JAATIQ010000110">
    <property type="protein sequence ID" value="KAF4381359.1"/>
    <property type="molecule type" value="Genomic_DNA"/>
</dbReference>
<name>A0A7J6GH05_CANSA</name>